<keyword evidence="4" id="KW-0472">Membrane</keyword>
<feature type="coiled-coil region" evidence="3">
    <location>
        <begin position="350"/>
        <end position="377"/>
    </location>
</feature>
<dbReference type="STRING" id="634436.SAMN05216361_1902"/>
<dbReference type="GO" id="GO:0005886">
    <property type="term" value="C:plasma membrane"/>
    <property type="evidence" value="ECO:0007669"/>
    <property type="project" value="TreeGrafter"/>
</dbReference>
<name>A0A1M5J1H9_9ALTE</name>
<feature type="domain" description="GGDEF" evidence="6">
    <location>
        <begin position="449"/>
        <end position="583"/>
    </location>
</feature>
<gene>
    <name evidence="7" type="ORF">SAMN05216361_1902</name>
</gene>
<feature type="transmembrane region" description="Helical" evidence="4">
    <location>
        <begin position="386"/>
        <end position="407"/>
    </location>
</feature>
<dbReference type="Gene3D" id="3.30.70.270">
    <property type="match status" value="1"/>
</dbReference>
<evidence type="ECO:0000313" key="7">
    <source>
        <dbReference type="EMBL" id="SHG34406.1"/>
    </source>
</evidence>
<dbReference type="InterPro" id="IPR029787">
    <property type="entry name" value="Nucleotide_cyclase"/>
</dbReference>
<evidence type="ECO:0000256" key="3">
    <source>
        <dbReference type="SAM" id="Coils"/>
    </source>
</evidence>
<dbReference type="InterPro" id="IPR050469">
    <property type="entry name" value="Diguanylate_Cyclase"/>
</dbReference>
<evidence type="ECO:0000259" key="6">
    <source>
        <dbReference type="PROSITE" id="PS50887"/>
    </source>
</evidence>
<dbReference type="AlphaFoldDB" id="A0A1M5J1H9"/>
<evidence type="ECO:0000256" key="1">
    <source>
        <dbReference type="ARBA" id="ARBA00012528"/>
    </source>
</evidence>
<dbReference type="EC" id="2.7.7.65" evidence="1"/>
<proteinExistence type="predicted"/>
<organism evidence="7 8">
    <name type="scientific">Marisediminitalea aggregata</name>
    <dbReference type="NCBI Taxonomy" id="634436"/>
    <lineage>
        <taxon>Bacteria</taxon>
        <taxon>Pseudomonadati</taxon>
        <taxon>Pseudomonadota</taxon>
        <taxon>Gammaproteobacteria</taxon>
        <taxon>Alteromonadales</taxon>
        <taxon>Alteromonadaceae</taxon>
        <taxon>Marisediminitalea</taxon>
    </lineage>
</organism>
<dbReference type="NCBIfam" id="TIGR00254">
    <property type="entry name" value="GGDEF"/>
    <property type="match status" value="1"/>
</dbReference>
<dbReference type="PANTHER" id="PTHR45138">
    <property type="entry name" value="REGULATORY COMPONENTS OF SENSORY TRANSDUCTION SYSTEM"/>
    <property type="match status" value="1"/>
</dbReference>
<dbReference type="InterPro" id="IPR043128">
    <property type="entry name" value="Rev_trsase/Diguanyl_cyclase"/>
</dbReference>
<dbReference type="GO" id="GO:0043709">
    <property type="term" value="P:cell adhesion involved in single-species biofilm formation"/>
    <property type="evidence" value="ECO:0007669"/>
    <property type="project" value="TreeGrafter"/>
</dbReference>
<dbReference type="SUPFAM" id="SSF55073">
    <property type="entry name" value="Nucleotide cyclase"/>
    <property type="match status" value="1"/>
</dbReference>
<dbReference type="Pfam" id="PF00990">
    <property type="entry name" value="GGDEF"/>
    <property type="match status" value="1"/>
</dbReference>
<keyword evidence="4" id="KW-1133">Transmembrane helix</keyword>
<dbReference type="PROSITE" id="PS50887">
    <property type="entry name" value="GGDEF"/>
    <property type="match status" value="1"/>
</dbReference>
<dbReference type="EMBL" id="FQWD01000003">
    <property type="protein sequence ID" value="SHG34406.1"/>
    <property type="molecule type" value="Genomic_DNA"/>
</dbReference>
<evidence type="ECO:0000313" key="8">
    <source>
        <dbReference type="Proteomes" id="UP000184520"/>
    </source>
</evidence>
<evidence type="ECO:0000256" key="5">
    <source>
        <dbReference type="SAM" id="SignalP"/>
    </source>
</evidence>
<accession>A0A1M5J1H9</accession>
<feature type="chain" id="PRO_5012499909" description="diguanylate cyclase" evidence="5">
    <location>
        <begin position="31"/>
        <end position="589"/>
    </location>
</feature>
<evidence type="ECO:0000256" key="2">
    <source>
        <dbReference type="ARBA" id="ARBA00034247"/>
    </source>
</evidence>
<keyword evidence="8" id="KW-1185">Reference proteome</keyword>
<comment type="catalytic activity">
    <reaction evidence="2">
        <text>2 GTP = 3',3'-c-di-GMP + 2 diphosphate</text>
        <dbReference type="Rhea" id="RHEA:24898"/>
        <dbReference type="ChEBI" id="CHEBI:33019"/>
        <dbReference type="ChEBI" id="CHEBI:37565"/>
        <dbReference type="ChEBI" id="CHEBI:58805"/>
        <dbReference type="EC" id="2.7.7.65"/>
    </reaction>
</comment>
<evidence type="ECO:0000256" key="4">
    <source>
        <dbReference type="SAM" id="Phobius"/>
    </source>
</evidence>
<keyword evidence="5" id="KW-0732">Signal</keyword>
<dbReference type="GO" id="GO:0052621">
    <property type="term" value="F:diguanylate cyclase activity"/>
    <property type="evidence" value="ECO:0007669"/>
    <property type="project" value="UniProtKB-EC"/>
</dbReference>
<dbReference type="SMART" id="SM00267">
    <property type="entry name" value="GGDEF"/>
    <property type="match status" value="1"/>
</dbReference>
<feature type="signal peptide" evidence="5">
    <location>
        <begin position="1"/>
        <end position="30"/>
    </location>
</feature>
<dbReference type="InterPro" id="IPR000160">
    <property type="entry name" value="GGDEF_dom"/>
</dbReference>
<reference evidence="8" key="1">
    <citation type="submission" date="2016-11" db="EMBL/GenBank/DDBJ databases">
        <authorList>
            <person name="Varghese N."/>
            <person name="Submissions S."/>
        </authorList>
    </citation>
    <scope>NUCLEOTIDE SEQUENCE [LARGE SCALE GENOMIC DNA]</scope>
    <source>
        <strain evidence="8">CGMCC 1.8995</strain>
    </source>
</reference>
<dbReference type="GO" id="GO:1902201">
    <property type="term" value="P:negative regulation of bacterial-type flagellum-dependent cell motility"/>
    <property type="evidence" value="ECO:0007669"/>
    <property type="project" value="TreeGrafter"/>
</dbReference>
<keyword evidence="4" id="KW-0812">Transmembrane</keyword>
<keyword evidence="3" id="KW-0175">Coiled coil</keyword>
<dbReference type="PANTHER" id="PTHR45138:SF9">
    <property type="entry name" value="DIGUANYLATE CYCLASE DGCM-RELATED"/>
    <property type="match status" value="1"/>
</dbReference>
<protein>
    <recommendedName>
        <fullName evidence="1">diguanylate cyclase</fullName>
        <ecNumber evidence="1">2.7.7.65</ecNumber>
    </recommendedName>
</protein>
<dbReference type="Proteomes" id="UP000184520">
    <property type="component" value="Unassembled WGS sequence"/>
</dbReference>
<sequence>MFYKRTKIAVKQFLTISLLLLFEFMSPLCAAQEAIELIEQADTLRVTERQSSVALLKKASRLTLSPYEQDYLNYLTSFHVAMGGDISKAARQIEPLLSRHVSGRLALRLRATLLSLYAGTKEWEKGVILVNELATIQKEAPRDTDWYTARVGQIFFFLHLELFDDALQLILDARSYPEVISEELNCRFTTYEFVSLKGLHSQRIDNVWLQKLQNTCDHLTPNVYTIEYVVSWAELLNERKDYQSTVDFVEAHWEKVSQLNYYHLFAELQEFYASALFSLGRYQQAEAIVNELVNNPLSENYLQGFLNASMLKSDLAMKRQNFAESYHWLRIASELRRQEQKSALTKRLAIAQAEFSLAASERALQSLSKQNALLESELSVSHQRMLNTYLVVVLSATLILLTLVSLFRHRQQRKRLITTANTDALTGLANRRCFTETVSSYLRDIEPTTTYSLVLFDLDNLKWVNDGFGHQNGDWVLQQVSQCISTLESPSVLSAARIGGEEFAIFLRDMSANQAQKFAAQLQQHFQVIDTNERLDSWRISASFGICDTQTAGVQLSELLNAADMALYQAKRAGKQQAVIYQPANNATT</sequence>
<dbReference type="CDD" id="cd01949">
    <property type="entry name" value="GGDEF"/>
    <property type="match status" value="1"/>
</dbReference>